<feature type="region of interest" description="Disordered" evidence="1">
    <location>
        <begin position="198"/>
        <end position="217"/>
    </location>
</feature>
<reference evidence="2 3" key="1">
    <citation type="submission" date="2020-07" db="EMBL/GenBank/DDBJ databases">
        <title>Taxonomic revisions and descriptions of new bacterial species based on genomic comparisons in the high-G+C-content subgroup of the family Alcaligenaceae.</title>
        <authorList>
            <person name="Szabo A."/>
            <person name="Felfoldi T."/>
        </authorList>
    </citation>
    <scope>NUCLEOTIDE SEQUENCE [LARGE SCALE GENOMIC DNA]</scope>
    <source>
        <strain evidence="2 3">DSM 25667</strain>
    </source>
</reference>
<dbReference type="InterPro" id="IPR021549">
    <property type="entry name" value="DUF2894"/>
</dbReference>
<evidence type="ECO:0000256" key="1">
    <source>
        <dbReference type="SAM" id="MobiDB-lite"/>
    </source>
</evidence>
<sequence length="217" mass="24376">MNKESSESIDRQLEDWRKRGHDQLAPLRFHFIEALSRRASHQNGAARRWLNERLSTQLQAYQDEVVEPAQQTEQQRSETQTDPVTAGPLAELLAYTASLTPESHSASPVSSKIVQHGSLSLDSALIDYFREAWARVSANGLLRQSRAQVPDNAGPLNSSSLAHRALIVMREQSPGYLHHFLSYIDALSWMEQLNDERKRASAKPAVAGKRKVAKRQA</sequence>
<proteinExistence type="predicted"/>
<dbReference type="Proteomes" id="UP000554144">
    <property type="component" value="Unassembled WGS sequence"/>
</dbReference>
<evidence type="ECO:0000313" key="2">
    <source>
        <dbReference type="EMBL" id="NYT86788.1"/>
    </source>
</evidence>
<keyword evidence="3" id="KW-1185">Reference proteome</keyword>
<dbReference type="AlphaFoldDB" id="A0A853GUD5"/>
<evidence type="ECO:0000313" key="3">
    <source>
        <dbReference type="Proteomes" id="UP000554144"/>
    </source>
</evidence>
<name>A0A853GUD5_9BURK</name>
<gene>
    <name evidence="2" type="ORF">H0A62_14375</name>
</gene>
<feature type="compositionally biased region" description="Basic residues" evidence="1">
    <location>
        <begin position="208"/>
        <end position="217"/>
    </location>
</feature>
<dbReference type="RefSeq" id="WP_130039924.1">
    <property type="nucleotide sequence ID" value="NZ_JACCEV010000004.1"/>
</dbReference>
<organism evidence="2 3">
    <name type="scientific">Pollutimonas harenae</name>
    <dbReference type="NCBI Taxonomy" id="657015"/>
    <lineage>
        <taxon>Bacteria</taxon>
        <taxon>Pseudomonadati</taxon>
        <taxon>Pseudomonadota</taxon>
        <taxon>Betaproteobacteria</taxon>
        <taxon>Burkholderiales</taxon>
        <taxon>Alcaligenaceae</taxon>
        <taxon>Pollutimonas</taxon>
    </lineage>
</organism>
<protein>
    <submittedName>
        <fullName evidence="2">DUF2894 domain-containing protein</fullName>
    </submittedName>
</protein>
<dbReference type="Pfam" id="PF11445">
    <property type="entry name" value="DUF2894"/>
    <property type="match status" value="1"/>
</dbReference>
<accession>A0A853GUD5</accession>
<dbReference type="EMBL" id="JACCEV010000004">
    <property type="protein sequence ID" value="NYT86788.1"/>
    <property type="molecule type" value="Genomic_DNA"/>
</dbReference>
<dbReference type="OrthoDB" id="6025757at2"/>
<comment type="caution">
    <text evidence="2">The sequence shown here is derived from an EMBL/GenBank/DDBJ whole genome shotgun (WGS) entry which is preliminary data.</text>
</comment>